<dbReference type="Proteomes" id="UP000253204">
    <property type="component" value="Unassembled WGS sequence"/>
</dbReference>
<sequence length="126" mass="14472">MRAIILNSRNWRIWSVQLQGRNDKEREAEIRRYLAPVAVEALPVDWYGHRVFIDSQAWLNEATSLTQPFTELEGLEDQPLLGLVMLTGRHSISGAMAPATLTFEALRRSVSFQRNPDRLRQQIKVG</sequence>
<evidence type="ECO:0000313" key="2">
    <source>
        <dbReference type="Proteomes" id="UP000253204"/>
    </source>
</evidence>
<organism evidence="1 2">
    <name type="scientific">Vreelandella rituensis</name>
    <dbReference type="NCBI Taxonomy" id="2282306"/>
    <lineage>
        <taxon>Bacteria</taxon>
        <taxon>Pseudomonadati</taxon>
        <taxon>Pseudomonadota</taxon>
        <taxon>Gammaproteobacteria</taxon>
        <taxon>Oceanospirillales</taxon>
        <taxon>Halomonadaceae</taxon>
        <taxon>Vreelandella</taxon>
    </lineage>
</organism>
<accession>A0A368U9N1</accession>
<comment type="caution">
    <text evidence="1">The sequence shown here is derived from an EMBL/GenBank/DDBJ whole genome shotgun (WGS) entry which is preliminary data.</text>
</comment>
<name>A0A368U9N1_9GAMM</name>
<gene>
    <name evidence="1" type="ORF">DU506_00205</name>
</gene>
<evidence type="ECO:0000313" key="1">
    <source>
        <dbReference type="EMBL" id="RCV93611.1"/>
    </source>
</evidence>
<dbReference type="AlphaFoldDB" id="A0A368U9N1"/>
<dbReference type="EMBL" id="QPIJ01000001">
    <property type="protein sequence ID" value="RCV93611.1"/>
    <property type="molecule type" value="Genomic_DNA"/>
</dbReference>
<protein>
    <submittedName>
        <fullName evidence="1">Uncharacterized protein</fullName>
    </submittedName>
</protein>
<reference evidence="1 2" key="1">
    <citation type="submission" date="2018-07" db="EMBL/GenBank/DDBJ databases">
        <title>Halomonas rutogse sp. nov., isolated from Lake TangqianCo on Tibetan Plateau.</title>
        <authorList>
            <person name="Lu H."/>
            <person name="Xing P."/>
            <person name="Wu Q."/>
        </authorList>
    </citation>
    <scope>NUCLEOTIDE SEQUENCE [LARGE SCALE GENOMIC DNA]</scope>
    <source>
        <strain evidence="1 2">TQ8S</strain>
    </source>
</reference>
<proteinExistence type="predicted"/>
<keyword evidence="2" id="KW-1185">Reference proteome</keyword>
<dbReference type="RefSeq" id="WP_114484939.1">
    <property type="nucleotide sequence ID" value="NZ_CBCSHM010000005.1"/>
</dbReference>